<dbReference type="PANTHER" id="PTHR22727:SF15">
    <property type="entry name" value="MRH DOMAIN-CONTAINING PROTEIN"/>
    <property type="match status" value="1"/>
</dbReference>
<comment type="similarity">
    <text evidence="2">Belongs to the ELAPOR family.</text>
</comment>
<evidence type="ECO:0000256" key="8">
    <source>
        <dbReference type="SAM" id="SignalP"/>
    </source>
</evidence>
<name>A0A1R2BNU9_9CILI</name>
<comment type="subcellular location">
    <subcellularLocation>
        <location evidence="1">Cell membrane</location>
        <topology evidence="1">Single-pass type I membrane protein</topology>
    </subcellularLocation>
</comment>
<dbReference type="InterPro" id="IPR009030">
    <property type="entry name" value="Growth_fac_rcpt_cys_sf"/>
</dbReference>
<keyword evidence="3" id="KW-1003">Cell membrane</keyword>
<evidence type="ECO:0000256" key="2">
    <source>
        <dbReference type="ARBA" id="ARBA00007627"/>
    </source>
</evidence>
<evidence type="ECO:0000256" key="3">
    <source>
        <dbReference type="ARBA" id="ARBA00022475"/>
    </source>
</evidence>
<evidence type="ECO:0000256" key="4">
    <source>
        <dbReference type="ARBA" id="ARBA00022729"/>
    </source>
</evidence>
<keyword evidence="5" id="KW-1015">Disulfide bond</keyword>
<feature type="transmembrane region" description="Helical" evidence="7">
    <location>
        <begin position="808"/>
        <end position="832"/>
    </location>
</feature>
<dbReference type="EMBL" id="MPUH01000518">
    <property type="protein sequence ID" value="OMJ78499.1"/>
    <property type="molecule type" value="Genomic_DNA"/>
</dbReference>
<proteinExistence type="inferred from homology"/>
<feature type="signal peptide" evidence="8">
    <location>
        <begin position="1"/>
        <end position="19"/>
    </location>
</feature>
<dbReference type="Gene3D" id="2.10.220.10">
    <property type="entry name" value="Hormone Receptor, Insulin-like Growth Factor Receptor 1, Chain A, domain 2"/>
    <property type="match status" value="1"/>
</dbReference>
<evidence type="ECO:0000256" key="7">
    <source>
        <dbReference type="SAM" id="Phobius"/>
    </source>
</evidence>
<keyword evidence="4 8" id="KW-0732">Signal</keyword>
<comment type="caution">
    <text evidence="10">The sequence shown here is derived from an EMBL/GenBank/DDBJ whole genome shotgun (WGS) entry which is preliminary data.</text>
</comment>
<dbReference type="GO" id="GO:0005886">
    <property type="term" value="C:plasma membrane"/>
    <property type="evidence" value="ECO:0007669"/>
    <property type="project" value="UniProtKB-SubCell"/>
</dbReference>
<keyword evidence="7" id="KW-0472">Membrane</keyword>
<evidence type="ECO:0000256" key="6">
    <source>
        <dbReference type="ARBA" id="ARBA00023180"/>
    </source>
</evidence>
<protein>
    <recommendedName>
        <fullName evidence="9">MRH domain-containing protein</fullName>
    </recommendedName>
</protein>
<dbReference type="InterPro" id="IPR044865">
    <property type="entry name" value="MRH_dom"/>
</dbReference>
<dbReference type="OrthoDB" id="439917at2759"/>
<keyword evidence="7" id="KW-1133">Transmembrane helix</keyword>
<evidence type="ECO:0000313" key="11">
    <source>
        <dbReference type="Proteomes" id="UP000187209"/>
    </source>
</evidence>
<feature type="chain" id="PRO_5011983269" description="MRH domain-containing protein" evidence="8">
    <location>
        <begin position="20"/>
        <end position="855"/>
    </location>
</feature>
<dbReference type="Gene3D" id="2.70.130.10">
    <property type="entry name" value="Mannose-6-phosphate receptor binding domain"/>
    <property type="match status" value="1"/>
</dbReference>
<feature type="domain" description="MRH" evidence="9">
    <location>
        <begin position="611"/>
        <end position="756"/>
    </location>
</feature>
<accession>A0A1R2BNU9</accession>
<dbReference type="AlphaFoldDB" id="A0A1R2BNU9"/>
<reference evidence="10 11" key="1">
    <citation type="submission" date="2016-11" db="EMBL/GenBank/DDBJ databases">
        <title>The macronuclear genome of Stentor coeruleus: a giant cell with tiny introns.</title>
        <authorList>
            <person name="Slabodnick M."/>
            <person name="Ruby J.G."/>
            <person name="Reiff S.B."/>
            <person name="Swart E.C."/>
            <person name="Gosai S."/>
            <person name="Prabakaran S."/>
            <person name="Witkowska E."/>
            <person name="Larue G.E."/>
            <person name="Fisher S."/>
            <person name="Freeman R.M."/>
            <person name="Gunawardena J."/>
            <person name="Chu W."/>
            <person name="Stover N.A."/>
            <person name="Gregory B.D."/>
            <person name="Nowacki M."/>
            <person name="Derisi J."/>
            <person name="Roy S.W."/>
            <person name="Marshall W.F."/>
            <person name="Sood P."/>
        </authorList>
    </citation>
    <scope>NUCLEOTIDE SEQUENCE [LARGE SCALE GENOMIC DNA]</scope>
    <source>
        <strain evidence="10">WM001</strain>
    </source>
</reference>
<dbReference type="Proteomes" id="UP000187209">
    <property type="component" value="Unassembled WGS sequence"/>
</dbReference>
<evidence type="ECO:0000313" key="10">
    <source>
        <dbReference type="EMBL" id="OMJ78499.1"/>
    </source>
</evidence>
<dbReference type="PANTHER" id="PTHR22727">
    <property type="entry name" value="PROTEIN CBG13728"/>
    <property type="match status" value="1"/>
</dbReference>
<dbReference type="SUPFAM" id="SSF50911">
    <property type="entry name" value="Mannose 6-phosphate receptor domain"/>
    <property type="match status" value="1"/>
</dbReference>
<keyword evidence="7" id="KW-0812">Transmembrane</keyword>
<dbReference type="SMART" id="SM01411">
    <property type="entry name" value="Ephrin_rec_like"/>
    <property type="match status" value="3"/>
</dbReference>
<organism evidence="10 11">
    <name type="scientific">Stentor coeruleus</name>
    <dbReference type="NCBI Taxonomy" id="5963"/>
    <lineage>
        <taxon>Eukaryota</taxon>
        <taxon>Sar</taxon>
        <taxon>Alveolata</taxon>
        <taxon>Ciliophora</taxon>
        <taxon>Postciliodesmatophora</taxon>
        <taxon>Heterotrichea</taxon>
        <taxon>Heterotrichida</taxon>
        <taxon>Stentoridae</taxon>
        <taxon>Stentor</taxon>
    </lineage>
</organism>
<keyword evidence="11" id="KW-1185">Reference proteome</keyword>
<dbReference type="InterPro" id="IPR039181">
    <property type="entry name" value="Elapor1/2"/>
</dbReference>
<dbReference type="SUPFAM" id="SSF57184">
    <property type="entry name" value="Growth factor receptor domain"/>
    <property type="match status" value="1"/>
</dbReference>
<evidence type="ECO:0000256" key="1">
    <source>
        <dbReference type="ARBA" id="ARBA00004251"/>
    </source>
</evidence>
<keyword evidence="6" id="KW-0325">Glycoprotein</keyword>
<dbReference type="InterPro" id="IPR009011">
    <property type="entry name" value="Man6P_isomerase_rcpt-bd_dom_sf"/>
</dbReference>
<dbReference type="PROSITE" id="PS51914">
    <property type="entry name" value="MRH"/>
    <property type="match status" value="1"/>
</dbReference>
<sequence>MVFILLWYISAACEYSVDFSECHEATIAALITPKDCNEKKPWVIQNLPCDHQCPAGEHLDINITTSTLTCKPCQENTYNIGGGITINSWNLHRHDFSSFCYVLEGKSWKRGANCTSWHASSDEILISGTTDINNWYATDLYLFPYLVKPGKLKLIYRREVSGLGDFFIYVDNFLQYIDMKNPSYDWFTVDIPLECGRHDIQISFINYVTEKISEIAIKEIQIRGTEYADYKCLPCGKGKSTKGADQCLHCEMGSYLDKNECKKCPYGTTSLPGSGNILDCYKLKNCTELDYHYYFSECKDEKKTKIYEWNYPLMCDNNGINLPDMHDIDCGGCPLGEFYNETHCEYCKTGSYIVDSNPGKECLECSAGKYSPKILAFNDWSEIPDQFRTWCMSAENTICSFGWESRGTFIVTSPLYEPGSSIYLETTVEFVEEGSYFSYTFSKSSEANFIVYADGQVKDSFQNEALGSSQHSLSPGNHTLKWLCKHSSILSEHCSLSGIFFHGTRHGGSAACVSCKDGLISKGNQQMCTPCPAGFTSNSNHTLCIPCPSGMFSKGSSKCSQCPPFTIPDKNSEFCTLPDLLTINNKTFQTQKLRGKIGNASDYCKEDRMLKYCYGTFFGPSLHKENLFYVSFANPSEIKMPNYAKVSNMNAYAFGIFPKSSLTLTEIEYLELEDICSEAHNKILVNLGSELSLVNTTNLGFVLEYSNGDHCDKYKKFTTRIEFLCDKYDKEGWPFFSHENGCEISFIWPTIHACKFCSDNDLVVHKGECKDGKREVHYYESENCVFANNTKFVKEIEKCEEKSVIRSWPFLVLAIVSVVLIILASVVLVWIFKIKRTIVLTQAKLSSRSSAGPEE</sequence>
<evidence type="ECO:0000259" key="9">
    <source>
        <dbReference type="PROSITE" id="PS51914"/>
    </source>
</evidence>
<gene>
    <name evidence="10" type="ORF">SteCoe_21652</name>
</gene>
<evidence type="ECO:0000256" key="5">
    <source>
        <dbReference type="ARBA" id="ARBA00023157"/>
    </source>
</evidence>